<feature type="compositionally biased region" description="Low complexity" evidence="1">
    <location>
        <begin position="83"/>
        <end position="100"/>
    </location>
</feature>
<gene>
    <name evidence="2" type="ORF">GCM10018793_62260</name>
</gene>
<reference evidence="2" key="2">
    <citation type="submission" date="2020-09" db="EMBL/GenBank/DDBJ databases">
        <authorList>
            <person name="Sun Q."/>
            <person name="Ohkuma M."/>
        </authorList>
    </citation>
    <scope>NUCLEOTIDE SEQUENCE</scope>
    <source>
        <strain evidence="2">JCM 5069</strain>
    </source>
</reference>
<comment type="caution">
    <text evidence="2">The sequence shown here is derived from an EMBL/GenBank/DDBJ whole genome shotgun (WGS) entry which is preliminary data.</text>
</comment>
<feature type="region of interest" description="Disordered" evidence="1">
    <location>
        <begin position="83"/>
        <end position="197"/>
    </location>
</feature>
<dbReference type="Proteomes" id="UP000603708">
    <property type="component" value="Unassembled WGS sequence"/>
</dbReference>
<accession>A0A919GN40</accession>
<keyword evidence="3" id="KW-1185">Reference proteome</keyword>
<feature type="compositionally biased region" description="Low complexity" evidence="1">
    <location>
        <begin position="116"/>
        <end position="133"/>
    </location>
</feature>
<feature type="compositionally biased region" description="Low complexity" evidence="1">
    <location>
        <begin position="154"/>
        <end position="197"/>
    </location>
</feature>
<dbReference type="AlphaFoldDB" id="A0A919GN40"/>
<name>A0A919GN40_9ACTN</name>
<evidence type="ECO:0000256" key="1">
    <source>
        <dbReference type="SAM" id="MobiDB-lite"/>
    </source>
</evidence>
<evidence type="ECO:0000313" key="2">
    <source>
        <dbReference type="EMBL" id="GHH87224.1"/>
    </source>
</evidence>
<sequence>MSHDSPVSPHPLSHLCQAQRRVLSSAQLRAHGVPLAQARERCRPGGGWQQLLPGVFLLHPGPPSGEERLHAALLYAVRSPSSAPLPALPAQQAVAEQEPASPDRWESAQPGRWKAGQPGPQEPGVQEPGPQEPARQTPHRRAPGPQEPGPQAPSPHAAGPHTPAPHAAGPHTPAPRAAGPHASDPHAHAPAAAARPVPARRGAACCGEPYGEAMITGLAALALHRFMSAPPLPALEGIDVLVPRTRRLRSVSFARLVRCARLPDPNRVRGVPVAPVPRALADAVARLAGTAAVHGVLAEAVHGGHCDVTGVAAELRSAHLLELPHVAEAVEMLLDGHRPLAEDLLYRTVHGHQLPEPLWNVDLQLPGGPHLGAVDAYWPGHAVALELDTEAPRTDGGRFGEDVLWAEFARRREHLERLGIVVVRVPPRALWESPGEQAVVVRTALMASADRDPAAYVRVLPR</sequence>
<protein>
    <submittedName>
        <fullName evidence="2">Uncharacterized protein</fullName>
    </submittedName>
</protein>
<organism evidence="2 3">
    <name type="scientific">Streptomyces sulfonofaciens</name>
    <dbReference type="NCBI Taxonomy" id="68272"/>
    <lineage>
        <taxon>Bacteria</taxon>
        <taxon>Bacillati</taxon>
        <taxon>Actinomycetota</taxon>
        <taxon>Actinomycetes</taxon>
        <taxon>Kitasatosporales</taxon>
        <taxon>Streptomycetaceae</taxon>
        <taxon>Streptomyces</taxon>
    </lineage>
</organism>
<dbReference type="EMBL" id="BNCD01000026">
    <property type="protein sequence ID" value="GHH87224.1"/>
    <property type="molecule type" value="Genomic_DNA"/>
</dbReference>
<proteinExistence type="predicted"/>
<dbReference type="RefSeq" id="WP_189937886.1">
    <property type="nucleotide sequence ID" value="NZ_BNCD01000026.1"/>
</dbReference>
<evidence type="ECO:0000313" key="3">
    <source>
        <dbReference type="Proteomes" id="UP000603708"/>
    </source>
</evidence>
<reference evidence="2" key="1">
    <citation type="journal article" date="2014" name="Int. J. Syst. Evol. Microbiol.">
        <title>Complete genome sequence of Corynebacterium casei LMG S-19264T (=DSM 44701T), isolated from a smear-ripened cheese.</title>
        <authorList>
            <consortium name="US DOE Joint Genome Institute (JGI-PGF)"/>
            <person name="Walter F."/>
            <person name="Albersmeier A."/>
            <person name="Kalinowski J."/>
            <person name="Ruckert C."/>
        </authorList>
    </citation>
    <scope>NUCLEOTIDE SEQUENCE</scope>
    <source>
        <strain evidence="2">JCM 5069</strain>
    </source>
</reference>